<name>A0ABV8E811_9HYPH</name>
<dbReference type="Gene3D" id="1.10.150.130">
    <property type="match status" value="1"/>
</dbReference>
<dbReference type="Pfam" id="PF00589">
    <property type="entry name" value="Phage_integrase"/>
    <property type="match status" value="1"/>
</dbReference>
<dbReference type="Pfam" id="PF20172">
    <property type="entry name" value="DUF6538"/>
    <property type="match status" value="1"/>
</dbReference>
<dbReference type="InterPro" id="IPR046668">
    <property type="entry name" value="DUF6538"/>
</dbReference>
<comment type="similarity">
    <text evidence="1">Belongs to the 'phage' integrase family.</text>
</comment>
<keyword evidence="2" id="KW-0229">DNA integration</keyword>
<evidence type="ECO:0000259" key="8">
    <source>
        <dbReference type="PROSITE" id="PS51898"/>
    </source>
</evidence>
<dbReference type="PROSITE" id="PS51898">
    <property type="entry name" value="TYR_RECOMBINASE"/>
    <property type="match status" value="1"/>
</dbReference>
<dbReference type="InterPro" id="IPR002104">
    <property type="entry name" value="Integrase_catalytic"/>
</dbReference>
<dbReference type="InterPro" id="IPR044068">
    <property type="entry name" value="CB"/>
</dbReference>
<evidence type="ECO:0000259" key="9">
    <source>
        <dbReference type="PROSITE" id="PS51900"/>
    </source>
</evidence>
<dbReference type="RefSeq" id="WP_343229101.1">
    <property type="nucleotide sequence ID" value="NZ_JALJQZ010000008.1"/>
</dbReference>
<feature type="coiled-coil region" evidence="6">
    <location>
        <begin position="45"/>
        <end position="96"/>
    </location>
</feature>
<evidence type="ECO:0000256" key="3">
    <source>
        <dbReference type="ARBA" id="ARBA00023125"/>
    </source>
</evidence>
<dbReference type="InterPro" id="IPR011010">
    <property type="entry name" value="DNA_brk_join_enz"/>
</dbReference>
<comment type="caution">
    <text evidence="10">The sequence shown here is derived from an EMBL/GenBank/DDBJ whole genome shotgun (WGS) entry which is preliminary data.</text>
</comment>
<sequence>MSKNARRYLDVRGLTWWFKRDIPAKIRPFFGGKTAYLQSLGTSDLREAMERRDELERVVERAFKDAREGRATAPVNDSIETLAQAWRAELAEAKRDSSAWAAKVLGGGAFSEGVENPVDAHSLFEDAAEQIKREYGGPARDKFVKIVHGDVEADKYVEAYLTEARLAPKTTEERRNLIKRFAEWAKGRNLALPDITRSVAGEYFSEHISGMHPSTAKKHHGSVKLYWDYLIARGLYGSDKNPWEGQKMPQRGRRAEREQQAEERPFTEEEMRTLLYARFPDGMKEAFKDQIHDAIRISALSGMRLSEIVTLLAEECVTDAAGQLWFNIRQGKTKAAARKVPVHPDLAEIVHGRLKGKLAHEWLFHELANERNPGDIFGKRFAQYRKKLKVDDAHAGQRRSLVNFHSFRRWFVTQAEQAGQQESIISLVVGHEQGRDFTLKKYSGGASDQQKRACVEAVQLPKEVEISRRPSASALSVLPNN</sequence>
<evidence type="ECO:0000256" key="4">
    <source>
        <dbReference type="ARBA" id="ARBA00023172"/>
    </source>
</evidence>
<keyword evidence="4" id="KW-0233">DNA recombination</keyword>
<feature type="region of interest" description="Disordered" evidence="7">
    <location>
        <begin position="241"/>
        <end position="266"/>
    </location>
</feature>
<evidence type="ECO:0000256" key="1">
    <source>
        <dbReference type="ARBA" id="ARBA00008857"/>
    </source>
</evidence>
<dbReference type="PANTHER" id="PTHR30349:SF41">
    <property type="entry name" value="INTEGRASE_RECOMBINASE PROTEIN MJ0367-RELATED"/>
    <property type="match status" value="1"/>
</dbReference>
<evidence type="ECO:0000313" key="11">
    <source>
        <dbReference type="Proteomes" id="UP001595697"/>
    </source>
</evidence>
<dbReference type="InterPro" id="IPR010998">
    <property type="entry name" value="Integrase_recombinase_N"/>
</dbReference>
<protein>
    <submittedName>
        <fullName evidence="10">DUF6538 domain-containing protein</fullName>
    </submittedName>
</protein>
<evidence type="ECO:0000256" key="2">
    <source>
        <dbReference type="ARBA" id="ARBA00022908"/>
    </source>
</evidence>
<feature type="domain" description="Core-binding (CB)" evidence="9">
    <location>
        <begin position="151"/>
        <end position="231"/>
    </location>
</feature>
<dbReference type="Proteomes" id="UP001595697">
    <property type="component" value="Unassembled WGS sequence"/>
</dbReference>
<dbReference type="PANTHER" id="PTHR30349">
    <property type="entry name" value="PHAGE INTEGRASE-RELATED"/>
    <property type="match status" value="1"/>
</dbReference>
<organism evidence="10 11">
    <name type="scientific">Rhizobium lemnae</name>
    <dbReference type="NCBI Taxonomy" id="1214924"/>
    <lineage>
        <taxon>Bacteria</taxon>
        <taxon>Pseudomonadati</taxon>
        <taxon>Pseudomonadota</taxon>
        <taxon>Alphaproteobacteria</taxon>
        <taxon>Hyphomicrobiales</taxon>
        <taxon>Rhizobiaceae</taxon>
        <taxon>Rhizobium/Agrobacterium group</taxon>
        <taxon>Rhizobium</taxon>
    </lineage>
</organism>
<dbReference type="InterPro" id="IPR013762">
    <property type="entry name" value="Integrase-like_cat_sf"/>
</dbReference>
<proteinExistence type="inferred from homology"/>
<gene>
    <name evidence="10" type="ORF">ACFOVS_06105</name>
</gene>
<evidence type="ECO:0000256" key="6">
    <source>
        <dbReference type="SAM" id="Coils"/>
    </source>
</evidence>
<keyword evidence="11" id="KW-1185">Reference proteome</keyword>
<dbReference type="EMBL" id="JBHSBD010000025">
    <property type="protein sequence ID" value="MFC3967701.1"/>
    <property type="molecule type" value="Genomic_DNA"/>
</dbReference>
<dbReference type="InterPro" id="IPR050090">
    <property type="entry name" value="Tyrosine_recombinase_XerCD"/>
</dbReference>
<evidence type="ECO:0000313" key="10">
    <source>
        <dbReference type="EMBL" id="MFC3967701.1"/>
    </source>
</evidence>
<dbReference type="PROSITE" id="PS51900">
    <property type="entry name" value="CB"/>
    <property type="match status" value="1"/>
</dbReference>
<keyword evidence="6" id="KW-0175">Coiled coil</keyword>
<reference evidence="11" key="1">
    <citation type="journal article" date="2019" name="Int. J. Syst. Evol. Microbiol.">
        <title>The Global Catalogue of Microorganisms (GCM) 10K type strain sequencing project: providing services to taxonomists for standard genome sequencing and annotation.</title>
        <authorList>
            <consortium name="The Broad Institute Genomics Platform"/>
            <consortium name="The Broad Institute Genome Sequencing Center for Infectious Disease"/>
            <person name="Wu L."/>
            <person name="Ma J."/>
        </authorList>
    </citation>
    <scope>NUCLEOTIDE SEQUENCE [LARGE SCALE GENOMIC DNA]</scope>
    <source>
        <strain evidence="11">TBRC 5781</strain>
    </source>
</reference>
<evidence type="ECO:0000256" key="5">
    <source>
        <dbReference type="PROSITE-ProRule" id="PRU01248"/>
    </source>
</evidence>
<evidence type="ECO:0000256" key="7">
    <source>
        <dbReference type="SAM" id="MobiDB-lite"/>
    </source>
</evidence>
<keyword evidence="3 5" id="KW-0238">DNA-binding</keyword>
<dbReference type="Gene3D" id="1.10.443.10">
    <property type="entry name" value="Intergrase catalytic core"/>
    <property type="match status" value="1"/>
</dbReference>
<dbReference type="SUPFAM" id="SSF56349">
    <property type="entry name" value="DNA breaking-rejoining enzymes"/>
    <property type="match status" value="1"/>
</dbReference>
<feature type="domain" description="Tyr recombinase" evidence="8">
    <location>
        <begin position="261"/>
        <end position="456"/>
    </location>
</feature>
<feature type="compositionally biased region" description="Basic and acidic residues" evidence="7">
    <location>
        <begin position="253"/>
        <end position="266"/>
    </location>
</feature>
<accession>A0ABV8E811</accession>